<evidence type="ECO:0000313" key="1">
    <source>
        <dbReference type="EMBL" id="AFC72787.1"/>
    </source>
</evidence>
<keyword evidence="2" id="KW-1185">Reference proteome</keyword>
<gene>
    <name evidence="1" type="ordered locus">MCC_06510</name>
</gene>
<proteinExistence type="predicted"/>
<dbReference type="Pfam" id="PF05534">
    <property type="entry name" value="HicB"/>
    <property type="match status" value="1"/>
</dbReference>
<dbReference type="SUPFAM" id="SSF143100">
    <property type="entry name" value="TTHA1013/TTHA0281-like"/>
    <property type="match status" value="1"/>
</dbReference>
<dbReference type="InterPro" id="IPR035069">
    <property type="entry name" value="TTHA1013/TTHA0281-like"/>
</dbReference>
<accession>A0AAI8AAQ2</accession>
<evidence type="ECO:0000313" key="2">
    <source>
        <dbReference type="Proteomes" id="UP000008006"/>
    </source>
</evidence>
<reference evidence="2" key="1">
    <citation type="submission" date="2012-02" db="EMBL/GenBank/DDBJ databases">
        <title>Complete genome sequence of Rickettsia rhipicephali strain 3-7-female6-CWPP.</title>
        <authorList>
            <person name="Johnson S.L."/>
            <person name="Munk A.C."/>
            <person name="Han S."/>
            <person name="Bruce D.C."/>
            <person name="Dasch G.A."/>
        </authorList>
    </citation>
    <scope>NUCLEOTIDE SEQUENCE [LARGE SCALE GENOMIC DNA]</scope>
    <source>
        <strain evidence="2">3-7-female6-CWPP</strain>
    </source>
</reference>
<sequence>MAEEYQVRQFLNFAKGNEDEMIHLTGLLIELFKDKDGDWLARFEELPNVSAFGNSPEKALQELQQAWALMKESYISHNQSISLALSRKEYSGQFNVRVDKRVYRALVLEALRAKISLNALVSQKLTLAVKQ</sequence>
<dbReference type="Gene3D" id="3.30.160.250">
    <property type="match status" value="1"/>
</dbReference>
<dbReference type="InterPro" id="IPR008651">
    <property type="entry name" value="Uncharacterised_HicB"/>
</dbReference>
<dbReference type="Proteomes" id="UP000008006">
    <property type="component" value="Chromosome"/>
</dbReference>
<organism evidence="1 2">
    <name type="scientific">Rickettsia rhipicephali (strain 3-7-female6-CWPP)</name>
    <dbReference type="NCBI Taxonomy" id="1105113"/>
    <lineage>
        <taxon>Bacteria</taxon>
        <taxon>Pseudomonadati</taxon>
        <taxon>Pseudomonadota</taxon>
        <taxon>Alphaproteobacteria</taxon>
        <taxon>Rickettsiales</taxon>
        <taxon>Rickettsiaceae</taxon>
        <taxon>Rickettsieae</taxon>
        <taxon>Rickettsia</taxon>
        <taxon>spotted fever group</taxon>
    </lineage>
</organism>
<name>A0AAI8AAQ2_RICR3</name>
<protein>
    <submittedName>
        <fullName evidence="1">HicB-like protein</fullName>
    </submittedName>
</protein>
<dbReference type="EMBL" id="CP003342">
    <property type="protein sequence ID" value="AFC72787.1"/>
    <property type="molecule type" value="Genomic_DNA"/>
</dbReference>
<dbReference type="KEGG" id="rre:MCC_06510"/>
<dbReference type="AlphaFoldDB" id="A0AAI8AAQ2"/>